<evidence type="ECO:0000256" key="2">
    <source>
        <dbReference type="SAM" id="MobiDB-lite"/>
    </source>
</evidence>
<organism evidence="4">
    <name type="scientific">viral metagenome</name>
    <dbReference type="NCBI Taxonomy" id="1070528"/>
    <lineage>
        <taxon>unclassified sequences</taxon>
        <taxon>metagenomes</taxon>
        <taxon>organismal metagenomes</taxon>
    </lineage>
</organism>
<dbReference type="EMBL" id="MN740430">
    <property type="protein sequence ID" value="QHU06000.1"/>
    <property type="molecule type" value="Genomic_DNA"/>
</dbReference>
<keyword evidence="3" id="KW-0472">Membrane</keyword>
<sequence length="365" mass="42473">MSKTNDNESSASITSESKKSTKIRGSDEKKSTIDSENSPDTSNKKVHWSEENEKILVEWCDIAQCYKWLNARSHAKFSYMHAWFTIPAIVLSTISGTASFAQTSLPLQYQTYSPMVIGGINIFIGILTTIQQYLKISELNESHRVSSIAWDKFARNIRIELAKIPKERMDAGPFIKICRLEFDRLMETSPMIPENITKEFNSKFKGRDAESIKNFKKLKKPDICDTITSVSEVRNKWYLKDKDEKESDDDDNIDLVEQMNSNNNILEMQHLIIKEKDEELKKKHKEEAEKAKKILEDLELLRKAEEEQRVRHESQKVVIHEYINSFEDLYSRKPVNHEIYDNVKDKVDSDVLNVFLDNYLHDNPV</sequence>
<feature type="transmembrane region" description="Helical" evidence="3">
    <location>
        <begin position="82"/>
        <end position="100"/>
    </location>
</feature>
<feature type="compositionally biased region" description="Basic and acidic residues" evidence="2">
    <location>
        <begin position="16"/>
        <end position="33"/>
    </location>
</feature>
<keyword evidence="3" id="KW-1133">Transmembrane helix</keyword>
<feature type="region of interest" description="Disordered" evidence="2">
    <location>
        <begin position="1"/>
        <end position="47"/>
    </location>
</feature>
<keyword evidence="3" id="KW-0812">Transmembrane</keyword>
<evidence type="ECO:0000256" key="3">
    <source>
        <dbReference type="SAM" id="Phobius"/>
    </source>
</evidence>
<evidence type="ECO:0000313" key="4">
    <source>
        <dbReference type="EMBL" id="QHU06000.1"/>
    </source>
</evidence>
<dbReference type="AlphaFoldDB" id="A0A6C0JMP2"/>
<accession>A0A6C0JMP2</accession>
<name>A0A6C0JMP2_9ZZZZ</name>
<keyword evidence="1" id="KW-0175">Coiled coil</keyword>
<reference evidence="4" key="1">
    <citation type="journal article" date="2020" name="Nature">
        <title>Giant virus diversity and host interactions through global metagenomics.</title>
        <authorList>
            <person name="Schulz F."/>
            <person name="Roux S."/>
            <person name="Paez-Espino D."/>
            <person name="Jungbluth S."/>
            <person name="Walsh D.A."/>
            <person name="Denef V.J."/>
            <person name="McMahon K.D."/>
            <person name="Konstantinidis K.T."/>
            <person name="Eloe-Fadrosh E.A."/>
            <person name="Kyrpides N.C."/>
            <person name="Woyke T."/>
        </authorList>
    </citation>
    <scope>NUCLEOTIDE SEQUENCE</scope>
    <source>
        <strain evidence="4">GVMAG-M-3300027747-57</strain>
    </source>
</reference>
<dbReference type="NCBIfam" id="NF033632">
    <property type="entry name" value="SLATT_4"/>
    <property type="match status" value="1"/>
</dbReference>
<evidence type="ECO:0008006" key="5">
    <source>
        <dbReference type="Google" id="ProtNLM"/>
    </source>
</evidence>
<feature type="transmembrane region" description="Helical" evidence="3">
    <location>
        <begin position="112"/>
        <end position="134"/>
    </location>
</feature>
<feature type="coiled-coil region" evidence="1">
    <location>
        <begin position="274"/>
        <end position="315"/>
    </location>
</feature>
<evidence type="ECO:0000256" key="1">
    <source>
        <dbReference type="SAM" id="Coils"/>
    </source>
</evidence>
<proteinExistence type="predicted"/>
<protein>
    <recommendedName>
        <fullName evidence="5">SMODS and SLOG-associating 2TM effector domain-containing protein</fullName>
    </recommendedName>
</protein>